<evidence type="ECO:0000256" key="8">
    <source>
        <dbReference type="SAM" id="SignalP"/>
    </source>
</evidence>
<comment type="caution">
    <text evidence="9">The sequence shown here is derived from an EMBL/GenBank/DDBJ whole genome shotgun (WGS) entry which is preliminary data.</text>
</comment>
<evidence type="ECO:0000256" key="1">
    <source>
        <dbReference type="ARBA" id="ARBA00000966"/>
    </source>
</evidence>
<protein>
    <recommendedName>
        <fullName evidence="3">cellulase</fullName>
        <ecNumber evidence="3">3.2.1.4</ecNumber>
    </recommendedName>
</protein>
<dbReference type="InterPro" id="IPR012341">
    <property type="entry name" value="6hp_glycosidase-like_sf"/>
</dbReference>
<keyword evidence="4" id="KW-0378">Hydrolase</keyword>
<evidence type="ECO:0000313" key="9">
    <source>
        <dbReference type="EMBL" id="MTV29627.1"/>
    </source>
</evidence>
<comment type="catalytic activity">
    <reaction evidence="1">
        <text>Endohydrolysis of (1-&gt;4)-beta-D-glucosidic linkages in cellulose, lichenin and cereal beta-D-glucans.</text>
        <dbReference type="EC" id="3.2.1.4"/>
    </reaction>
</comment>
<keyword evidence="6" id="KW-0326">Glycosidase</keyword>
<reference evidence="9 10" key="1">
    <citation type="submission" date="2019-11" db="EMBL/GenBank/DDBJ databases">
        <title>Whole-genome sequence of a Rhodoblastus acidophilus DSM 142.</title>
        <authorList>
            <person name="Kyndt J.A."/>
            <person name="Meyer T.E."/>
        </authorList>
    </citation>
    <scope>NUCLEOTIDE SEQUENCE [LARGE SCALE GENOMIC DNA]</scope>
    <source>
        <strain evidence="9 10">DSM 142</strain>
    </source>
</reference>
<dbReference type="AlphaFoldDB" id="A0A6N8DHF1"/>
<feature type="signal peptide" evidence="8">
    <location>
        <begin position="1"/>
        <end position="26"/>
    </location>
</feature>
<feature type="chain" id="PRO_5026799912" description="cellulase" evidence="8">
    <location>
        <begin position="27"/>
        <end position="376"/>
    </location>
</feature>
<dbReference type="EC" id="3.2.1.4" evidence="3"/>
<dbReference type="OrthoDB" id="9766708at2"/>
<evidence type="ECO:0000256" key="5">
    <source>
        <dbReference type="ARBA" id="ARBA00023001"/>
    </source>
</evidence>
<keyword evidence="5" id="KW-0136">Cellulose degradation</keyword>
<dbReference type="PRINTS" id="PR00735">
    <property type="entry name" value="GLHYDRLASE8"/>
</dbReference>
<evidence type="ECO:0000256" key="6">
    <source>
        <dbReference type="ARBA" id="ARBA00023295"/>
    </source>
</evidence>
<comment type="similarity">
    <text evidence="2">Belongs to the glycosyl hydrolase 8 (cellulase D) family.</text>
</comment>
<evidence type="ECO:0000256" key="7">
    <source>
        <dbReference type="ARBA" id="ARBA00023326"/>
    </source>
</evidence>
<evidence type="ECO:0000256" key="3">
    <source>
        <dbReference type="ARBA" id="ARBA00012601"/>
    </source>
</evidence>
<gene>
    <name evidence="9" type="ORF">GJ654_01320</name>
</gene>
<evidence type="ECO:0000256" key="2">
    <source>
        <dbReference type="ARBA" id="ARBA00009209"/>
    </source>
</evidence>
<dbReference type="InterPro" id="IPR008928">
    <property type="entry name" value="6-hairpin_glycosidase_sf"/>
</dbReference>
<keyword evidence="7" id="KW-0624">Polysaccharide degradation</keyword>
<dbReference type="EMBL" id="WNKS01000001">
    <property type="protein sequence ID" value="MTV29627.1"/>
    <property type="molecule type" value="Genomic_DNA"/>
</dbReference>
<keyword evidence="8" id="KW-0732">Signal</keyword>
<name>A0A6N8DHF1_RHOAC</name>
<dbReference type="InterPro" id="IPR002037">
    <property type="entry name" value="Glyco_hydro_8"/>
</dbReference>
<evidence type="ECO:0000313" key="10">
    <source>
        <dbReference type="Proteomes" id="UP000439113"/>
    </source>
</evidence>
<dbReference type="Proteomes" id="UP000439113">
    <property type="component" value="Unassembled WGS sequence"/>
</dbReference>
<proteinExistence type="inferred from homology"/>
<dbReference type="GO" id="GO:0030245">
    <property type="term" value="P:cellulose catabolic process"/>
    <property type="evidence" value="ECO:0007669"/>
    <property type="project" value="UniProtKB-KW"/>
</dbReference>
<dbReference type="GO" id="GO:0008810">
    <property type="term" value="F:cellulase activity"/>
    <property type="evidence" value="ECO:0007669"/>
    <property type="project" value="UniProtKB-EC"/>
</dbReference>
<sequence>MRLIRIVTLALTAVLIAASAVSMARAAPARAQPVEDAPLDLDATEKKLGGALKAPELWALYKARFVSETGRVIDTANGGISHSEGQGYGMLFAVAADDRAAFDRIWGWTRANLMVRDDQLLAWRWEPNARPAVADMNDASDGDILVAWALVEAADRWNDLSYRIAARRVAVEVGRKLLLLGGKNGPLLLPAVAGFSREDRADGPVVNLSYWVFPAFARLPRAAPEVDWAGLTQSGLAVLRASKFGAAGLPSDWQSFADGVPAPAKGFAHAFSYDAIRIPLYMAMAGVGERPAYAPFLKLWERSGPVVAVDLGSGVEKAFGEPGYEAVAALTQCAVQGKKLPGDFAAPRPSQNYYPATLQMLAVIAAQTRYESCARS</sequence>
<keyword evidence="7" id="KW-0119">Carbohydrate metabolism</keyword>
<accession>A0A6N8DHF1</accession>
<dbReference type="Pfam" id="PF01270">
    <property type="entry name" value="Glyco_hydro_8"/>
    <property type="match status" value="1"/>
</dbReference>
<dbReference type="Gene3D" id="1.50.10.10">
    <property type="match status" value="1"/>
</dbReference>
<evidence type="ECO:0000256" key="4">
    <source>
        <dbReference type="ARBA" id="ARBA00022801"/>
    </source>
</evidence>
<dbReference type="SUPFAM" id="SSF48208">
    <property type="entry name" value="Six-hairpin glycosidases"/>
    <property type="match status" value="1"/>
</dbReference>
<organism evidence="9 10">
    <name type="scientific">Rhodoblastus acidophilus</name>
    <name type="common">Rhodopseudomonas acidophila</name>
    <dbReference type="NCBI Taxonomy" id="1074"/>
    <lineage>
        <taxon>Bacteria</taxon>
        <taxon>Pseudomonadati</taxon>
        <taxon>Pseudomonadota</taxon>
        <taxon>Alphaproteobacteria</taxon>
        <taxon>Hyphomicrobiales</taxon>
        <taxon>Rhodoblastaceae</taxon>
        <taxon>Rhodoblastus</taxon>
    </lineage>
</organism>
<dbReference type="RefSeq" id="WP_155444285.1">
    <property type="nucleotide sequence ID" value="NZ_JAOQNR010000001.1"/>
</dbReference>